<gene>
    <name evidence="1" type="ORF">ACFQBM_09595</name>
</gene>
<protein>
    <submittedName>
        <fullName evidence="1">Uncharacterized protein</fullName>
    </submittedName>
</protein>
<keyword evidence="2" id="KW-1185">Reference proteome</keyword>
<accession>A0ABW1YQ80</accession>
<proteinExistence type="predicted"/>
<dbReference type="EMBL" id="JBHSVR010000001">
    <property type="protein sequence ID" value="MFC6633534.1"/>
    <property type="molecule type" value="Genomic_DNA"/>
</dbReference>
<dbReference type="RefSeq" id="WP_193192891.1">
    <property type="nucleotide sequence ID" value="NZ_JACZFR010000035.1"/>
</dbReference>
<sequence length="196" mass="22036">MDKQPRYGQLQTALIRKGYAFFDEGDYNLNLVGIRTADNTANTFNDFLSVAWRFDGVPHCLTFAATTDPGLYWRKRPANVNGTAIVVPGQYPGLWQKGLHQGKYAALVQRGPVQVYRDNDCDQVLDQDAPIDTGLFGINCHRANAHRESHQVDKWSAGCQVLAHPKDFDLLMALCERAAENWGRSFTYTLIEEGDL</sequence>
<organism evidence="1 2">
    <name type="scientific">Microbulbifer taiwanensis</name>
    <dbReference type="NCBI Taxonomy" id="986746"/>
    <lineage>
        <taxon>Bacteria</taxon>
        <taxon>Pseudomonadati</taxon>
        <taxon>Pseudomonadota</taxon>
        <taxon>Gammaproteobacteria</taxon>
        <taxon>Cellvibrionales</taxon>
        <taxon>Microbulbiferaceae</taxon>
        <taxon>Microbulbifer</taxon>
    </lineage>
</organism>
<evidence type="ECO:0000313" key="2">
    <source>
        <dbReference type="Proteomes" id="UP001596425"/>
    </source>
</evidence>
<comment type="caution">
    <text evidence="1">The sequence shown here is derived from an EMBL/GenBank/DDBJ whole genome shotgun (WGS) entry which is preliminary data.</text>
</comment>
<evidence type="ECO:0000313" key="1">
    <source>
        <dbReference type="EMBL" id="MFC6633534.1"/>
    </source>
</evidence>
<dbReference type="Proteomes" id="UP001596425">
    <property type="component" value="Unassembled WGS sequence"/>
</dbReference>
<name>A0ABW1YQ80_9GAMM</name>
<reference evidence="2" key="1">
    <citation type="journal article" date="2019" name="Int. J. Syst. Evol. Microbiol.">
        <title>The Global Catalogue of Microorganisms (GCM) 10K type strain sequencing project: providing services to taxonomists for standard genome sequencing and annotation.</title>
        <authorList>
            <consortium name="The Broad Institute Genomics Platform"/>
            <consortium name="The Broad Institute Genome Sequencing Center for Infectious Disease"/>
            <person name="Wu L."/>
            <person name="Ma J."/>
        </authorList>
    </citation>
    <scope>NUCLEOTIDE SEQUENCE [LARGE SCALE GENOMIC DNA]</scope>
    <source>
        <strain evidence="2">CGMCC 1.13718</strain>
    </source>
</reference>